<dbReference type="InterPro" id="IPR049712">
    <property type="entry name" value="Poly_export"/>
</dbReference>
<protein>
    <submittedName>
        <fullName evidence="5">Capsule biosynthesis protein</fullName>
    </submittedName>
</protein>
<feature type="chain" id="PRO_5012595010" evidence="2">
    <location>
        <begin position="24"/>
        <end position="396"/>
    </location>
</feature>
<dbReference type="STRING" id="320497.A0U93_02470"/>
<dbReference type="AlphaFoldDB" id="A0A1U9KMM5"/>
<evidence type="ECO:0000313" key="5">
    <source>
        <dbReference type="EMBL" id="AQS86990.1"/>
    </source>
</evidence>
<dbReference type="OrthoDB" id="7198507at2"/>
<proteinExistence type="predicted"/>
<dbReference type="Proteomes" id="UP000188604">
    <property type="component" value="Chromosome"/>
</dbReference>
<dbReference type="KEGG" id="nch:A0U93_02470"/>
<evidence type="ECO:0000259" key="4">
    <source>
        <dbReference type="Pfam" id="PF10531"/>
    </source>
</evidence>
<keyword evidence="6" id="KW-1185">Reference proteome</keyword>
<feature type="domain" description="Soluble ligand binding" evidence="4">
    <location>
        <begin position="288"/>
        <end position="326"/>
    </location>
</feature>
<evidence type="ECO:0000259" key="3">
    <source>
        <dbReference type="Pfam" id="PF02563"/>
    </source>
</evidence>
<sequence>MNQLSFSRRPTLLGMLLSGVALLAGCNALPDSGPTEQKVLSSAKNDNPLGYQILPVSPLLISVLAGEHPPLISNIDTNNNIPLANDRIGAGDMLAITVFELGSGLFTSASGSLSSAGSVGGPSTGVTNVNLPPTQVEQDGTILIPYVGKMKAAGLTPEVLADHIRQQLLGKSQNPQVMVHIGTDIGNTVIISGEVRRPGRQLLTTAQERLSDLVAIAGGATYSPEDSHVELLRGGRMGGTDLGTLEAHPDQDIRAKPGDRIHVIYQPRTYTVFGASERVTETPFRSPDLTLAEAIARVGGPADQRADPNAVFLFRFEDIPAARRMGITTPAIGQWVPVVYKLDMMNPNSYFLAQKLPMKNKDLIFIANAKTNRFYKFNQLIGTLIGQGVTAAYIAH</sequence>
<gene>
    <name evidence="5" type="ORF">A0U93_02470</name>
</gene>
<feature type="domain" description="Soluble ligand binding" evidence="4">
    <location>
        <begin position="189"/>
        <end position="240"/>
    </location>
</feature>
<dbReference type="Pfam" id="PF02563">
    <property type="entry name" value="Poly_export"/>
    <property type="match status" value="1"/>
</dbReference>
<dbReference type="Pfam" id="PF10531">
    <property type="entry name" value="SLBB"/>
    <property type="match status" value="2"/>
</dbReference>
<evidence type="ECO:0000256" key="1">
    <source>
        <dbReference type="ARBA" id="ARBA00022729"/>
    </source>
</evidence>
<dbReference type="GO" id="GO:0015159">
    <property type="term" value="F:polysaccharide transmembrane transporter activity"/>
    <property type="evidence" value="ECO:0007669"/>
    <property type="project" value="InterPro"/>
</dbReference>
<keyword evidence="1 2" id="KW-0732">Signal</keyword>
<dbReference type="InterPro" id="IPR003715">
    <property type="entry name" value="Poly_export_N"/>
</dbReference>
<name>A0A1U9KMM5_9PROT</name>
<dbReference type="InterPro" id="IPR019554">
    <property type="entry name" value="Soluble_ligand-bd"/>
</dbReference>
<dbReference type="RefSeq" id="WP_077805961.1">
    <property type="nucleotide sequence ID" value="NZ_BJXS01000004.1"/>
</dbReference>
<evidence type="ECO:0000313" key="6">
    <source>
        <dbReference type="Proteomes" id="UP000188604"/>
    </source>
</evidence>
<dbReference type="PANTHER" id="PTHR33619:SF3">
    <property type="entry name" value="POLYSACCHARIDE EXPORT PROTEIN GFCE-RELATED"/>
    <property type="match status" value="1"/>
</dbReference>
<feature type="signal peptide" evidence="2">
    <location>
        <begin position="1"/>
        <end position="23"/>
    </location>
</feature>
<organism evidence="5 6">
    <name type="scientific">Neoasaia chiangmaiensis</name>
    <dbReference type="NCBI Taxonomy" id="320497"/>
    <lineage>
        <taxon>Bacteria</taxon>
        <taxon>Pseudomonadati</taxon>
        <taxon>Pseudomonadota</taxon>
        <taxon>Alphaproteobacteria</taxon>
        <taxon>Acetobacterales</taxon>
        <taxon>Acetobacteraceae</taxon>
        <taxon>Neoasaia</taxon>
    </lineage>
</organism>
<dbReference type="EMBL" id="CP014691">
    <property type="protein sequence ID" value="AQS86990.1"/>
    <property type="molecule type" value="Genomic_DNA"/>
</dbReference>
<feature type="domain" description="Polysaccharide export protein N-terminal" evidence="3">
    <location>
        <begin position="85"/>
        <end position="181"/>
    </location>
</feature>
<dbReference type="PANTHER" id="PTHR33619">
    <property type="entry name" value="POLYSACCHARIDE EXPORT PROTEIN GFCE-RELATED"/>
    <property type="match status" value="1"/>
</dbReference>
<reference evidence="5 6" key="1">
    <citation type="submission" date="2016-03" db="EMBL/GenBank/DDBJ databases">
        <title>Acetic acid bacteria sequencing.</title>
        <authorList>
            <person name="Brandt J."/>
            <person name="Jakob F."/>
            <person name="Vogel R.F."/>
        </authorList>
    </citation>
    <scope>NUCLEOTIDE SEQUENCE [LARGE SCALE GENOMIC DNA]</scope>
    <source>
        <strain evidence="5 6">NBRC 101099</strain>
    </source>
</reference>
<evidence type="ECO:0000256" key="2">
    <source>
        <dbReference type="SAM" id="SignalP"/>
    </source>
</evidence>
<dbReference type="Gene3D" id="3.30.1950.10">
    <property type="entry name" value="wza like domain"/>
    <property type="match status" value="1"/>
</dbReference>
<dbReference type="Gene3D" id="3.10.560.10">
    <property type="entry name" value="Outer membrane lipoprotein wza domain like"/>
    <property type="match status" value="2"/>
</dbReference>
<accession>A0A1U9KMM5</accession>